<proteinExistence type="inferred from homology"/>
<dbReference type="GO" id="GO:0006749">
    <property type="term" value="P:glutathione metabolic process"/>
    <property type="evidence" value="ECO:0007669"/>
    <property type="project" value="InterPro"/>
</dbReference>
<gene>
    <name evidence="8" type="primary">LOC111024577</name>
</gene>
<evidence type="ECO:0000256" key="1">
    <source>
        <dbReference type="ARBA" id="ARBA00012452"/>
    </source>
</evidence>
<dbReference type="SUPFAM" id="SSF52833">
    <property type="entry name" value="Thioredoxin-like"/>
    <property type="match status" value="1"/>
</dbReference>
<dbReference type="CDD" id="cd03185">
    <property type="entry name" value="GST_C_Tau"/>
    <property type="match status" value="1"/>
</dbReference>
<dbReference type="InterPro" id="IPR010987">
    <property type="entry name" value="Glutathione-S-Trfase_C-like"/>
</dbReference>
<evidence type="ECO:0000256" key="3">
    <source>
        <dbReference type="ARBA" id="ARBA00047960"/>
    </source>
</evidence>
<dbReference type="Gene3D" id="1.20.1050.10">
    <property type="match status" value="1"/>
</dbReference>
<dbReference type="GO" id="GO:0004364">
    <property type="term" value="F:glutathione transferase activity"/>
    <property type="evidence" value="ECO:0007669"/>
    <property type="project" value="UniProtKB-EC"/>
</dbReference>
<dbReference type="InterPro" id="IPR045073">
    <property type="entry name" value="Omega/Tau-like"/>
</dbReference>
<evidence type="ECO:0000256" key="4">
    <source>
        <dbReference type="RuleBase" id="RU003494"/>
    </source>
</evidence>
<evidence type="ECO:0000313" key="8">
    <source>
        <dbReference type="RefSeq" id="XP_022157981.1"/>
    </source>
</evidence>
<dbReference type="OrthoDB" id="4951845at2759"/>
<protein>
    <recommendedName>
        <fullName evidence="1">glutathione transferase</fullName>
        <ecNumber evidence="1">2.5.1.18</ecNumber>
    </recommendedName>
</protein>
<dbReference type="SFLD" id="SFLDG01152">
    <property type="entry name" value="Main.3:_Omega-_and_Tau-like"/>
    <property type="match status" value="1"/>
</dbReference>
<reference evidence="8" key="1">
    <citation type="submission" date="2025-08" db="UniProtKB">
        <authorList>
            <consortium name="RefSeq"/>
        </authorList>
    </citation>
    <scope>IDENTIFICATION</scope>
    <source>
        <strain evidence="8">OHB3-1</strain>
    </source>
</reference>
<dbReference type="EC" id="2.5.1.18" evidence="1"/>
<organism evidence="7 8">
    <name type="scientific">Momordica charantia</name>
    <name type="common">Bitter gourd</name>
    <name type="synonym">Balsam pear</name>
    <dbReference type="NCBI Taxonomy" id="3673"/>
    <lineage>
        <taxon>Eukaryota</taxon>
        <taxon>Viridiplantae</taxon>
        <taxon>Streptophyta</taxon>
        <taxon>Embryophyta</taxon>
        <taxon>Tracheophyta</taxon>
        <taxon>Spermatophyta</taxon>
        <taxon>Magnoliopsida</taxon>
        <taxon>eudicotyledons</taxon>
        <taxon>Gunneridae</taxon>
        <taxon>Pentapetalae</taxon>
        <taxon>rosids</taxon>
        <taxon>fabids</taxon>
        <taxon>Cucurbitales</taxon>
        <taxon>Cucurbitaceae</taxon>
        <taxon>Momordiceae</taxon>
        <taxon>Momordica</taxon>
    </lineage>
</organism>
<dbReference type="PANTHER" id="PTHR11260:SF679">
    <property type="entry name" value="GLUTATHIONE TRANSFERASE"/>
    <property type="match status" value="1"/>
</dbReference>
<dbReference type="Gene3D" id="3.40.30.10">
    <property type="entry name" value="Glutaredoxin"/>
    <property type="match status" value="1"/>
</dbReference>
<evidence type="ECO:0000259" key="6">
    <source>
        <dbReference type="PROSITE" id="PS50405"/>
    </source>
</evidence>
<dbReference type="Pfam" id="PF00043">
    <property type="entry name" value="GST_C"/>
    <property type="match status" value="1"/>
</dbReference>
<dbReference type="PROSITE" id="PS50405">
    <property type="entry name" value="GST_CTER"/>
    <property type="match status" value="1"/>
</dbReference>
<dbReference type="GeneID" id="111024577"/>
<dbReference type="Proteomes" id="UP000504603">
    <property type="component" value="Unplaced"/>
</dbReference>
<comment type="catalytic activity">
    <reaction evidence="3">
        <text>RX + glutathione = an S-substituted glutathione + a halide anion + H(+)</text>
        <dbReference type="Rhea" id="RHEA:16437"/>
        <dbReference type="ChEBI" id="CHEBI:15378"/>
        <dbReference type="ChEBI" id="CHEBI:16042"/>
        <dbReference type="ChEBI" id="CHEBI:17792"/>
        <dbReference type="ChEBI" id="CHEBI:57925"/>
        <dbReference type="ChEBI" id="CHEBI:90779"/>
        <dbReference type="EC" id="2.5.1.18"/>
    </reaction>
</comment>
<dbReference type="SFLD" id="SFLDS00019">
    <property type="entry name" value="Glutathione_Transferase_(cytos"/>
    <property type="match status" value="1"/>
</dbReference>
<dbReference type="PROSITE" id="PS50404">
    <property type="entry name" value="GST_NTER"/>
    <property type="match status" value="1"/>
</dbReference>
<feature type="domain" description="GST C-terminal" evidence="6">
    <location>
        <begin position="81"/>
        <end position="204"/>
    </location>
</feature>
<dbReference type="FunFam" id="1.20.1050.10:FF:000012">
    <property type="entry name" value="Tau class glutathione S-transferase"/>
    <property type="match status" value="1"/>
</dbReference>
<comment type="similarity">
    <text evidence="4">Belongs to the GST superfamily.</text>
</comment>
<dbReference type="InterPro" id="IPR004045">
    <property type="entry name" value="Glutathione_S-Trfase_N"/>
</dbReference>
<dbReference type="InterPro" id="IPR045074">
    <property type="entry name" value="GST_C_Tau"/>
</dbReference>
<dbReference type="InterPro" id="IPR004046">
    <property type="entry name" value="GST_C"/>
</dbReference>
<sequence>MGEVKLHGSWSSPSTYGVIWALSLKGIPYEFVERDLTNKTPLLLHEKVPMLVHGGKPIFESDVILEYIDETWMQNPLLPTHPLDRGAARSWIRFIQNKRSVVWKMLCYEGEEQKKAKREILEMLQILEEQGIGEGKFFNGEKIGIVDLAYGVLVEWLGVIEDVTSEKVMEANSFPQLHAWSMAFMEAPTIRENRPNREWMVMTFKHLREHLLKKPRSSEVSLKDGILFCELFQCVLDLISLLCNSL</sequence>
<evidence type="ECO:0000256" key="2">
    <source>
        <dbReference type="ARBA" id="ARBA00022679"/>
    </source>
</evidence>
<dbReference type="InterPro" id="IPR040079">
    <property type="entry name" value="Glutathione_S-Trfase"/>
</dbReference>
<dbReference type="SUPFAM" id="SSF47616">
    <property type="entry name" value="GST C-terminal domain-like"/>
    <property type="match status" value="1"/>
</dbReference>
<dbReference type="AlphaFoldDB" id="A0A6J1DZP8"/>
<dbReference type="Pfam" id="PF02798">
    <property type="entry name" value="GST_N"/>
    <property type="match status" value="1"/>
</dbReference>
<evidence type="ECO:0000313" key="7">
    <source>
        <dbReference type="Proteomes" id="UP000504603"/>
    </source>
</evidence>
<dbReference type="KEGG" id="mcha:111024577"/>
<evidence type="ECO:0000259" key="5">
    <source>
        <dbReference type="PROSITE" id="PS50404"/>
    </source>
</evidence>
<feature type="domain" description="GST N-terminal" evidence="5">
    <location>
        <begin position="2"/>
        <end position="76"/>
    </location>
</feature>
<dbReference type="SFLD" id="SFLDG00358">
    <property type="entry name" value="Main_(cytGST)"/>
    <property type="match status" value="1"/>
</dbReference>
<dbReference type="InterPro" id="IPR036249">
    <property type="entry name" value="Thioredoxin-like_sf"/>
</dbReference>
<accession>A0A6J1DZP8</accession>
<keyword evidence="2" id="KW-0808">Transferase</keyword>
<keyword evidence="7" id="KW-1185">Reference proteome</keyword>
<dbReference type="GO" id="GO:0005737">
    <property type="term" value="C:cytoplasm"/>
    <property type="evidence" value="ECO:0007669"/>
    <property type="project" value="TreeGrafter"/>
</dbReference>
<name>A0A6J1DZP8_MOMCH</name>
<dbReference type="PANTHER" id="PTHR11260">
    <property type="entry name" value="GLUTATHIONE S-TRANSFERASE, GST, SUPERFAMILY, GST DOMAIN CONTAINING"/>
    <property type="match status" value="1"/>
</dbReference>
<dbReference type="InterPro" id="IPR036282">
    <property type="entry name" value="Glutathione-S-Trfase_C_sf"/>
</dbReference>
<dbReference type="RefSeq" id="XP_022157981.1">
    <property type="nucleotide sequence ID" value="XM_022302289.1"/>
</dbReference>